<dbReference type="RefSeq" id="WP_057818377.1">
    <property type="nucleotide sequence ID" value="NZ_CP031598.1"/>
</dbReference>
<dbReference type="GO" id="GO:0016887">
    <property type="term" value="F:ATP hydrolysis activity"/>
    <property type="evidence" value="ECO:0007669"/>
    <property type="project" value="InterPro"/>
</dbReference>
<evidence type="ECO:0000256" key="3">
    <source>
        <dbReference type="ARBA" id="ARBA00022840"/>
    </source>
</evidence>
<dbReference type="PATRIC" id="fig|540747.5.peg.1514"/>
<dbReference type="InterPro" id="IPR032823">
    <property type="entry name" value="BCA_ABC_TP_C"/>
</dbReference>
<dbReference type="KEGG" id="rid:RIdsm_04280"/>
<keyword evidence="1" id="KW-0813">Transport</keyword>
<dbReference type="InterPro" id="IPR003593">
    <property type="entry name" value="AAA+_ATPase"/>
</dbReference>
<accession>A0A0T5P618</accession>
<evidence type="ECO:0000256" key="1">
    <source>
        <dbReference type="ARBA" id="ARBA00022448"/>
    </source>
</evidence>
<keyword evidence="2" id="KW-0547">Nucleotide-binding</keyword>
<dbReference type="PANTHER" id="PTHR45772:SF3">
    <property type="entry name" value="ABC TRANSPORTER ATP-BINDING PROTEIN"/>
    <property type="match status" value="1"/>
</dbReference>
<dbReference type="SMART" id="SM00382">
    <property type="entry name" value="AAA"/>
    <property type="match status" value="1"/>
</dbReference>
<sequence>MSHILKLEDISVSFGGIHALQGVNLQLDHGSIHALIGPNGAGKTTLVSVLSGELRPNGGVVHFDGRNVNGLSTHERARLGLTRTYQITALFQHIAVWENILLSLKARDTPKVSVMQLLRAHAERHYAGELAEVLKDFGLEEKAGALPSALSHGDRRRLELAMAIISNPSILLLDEPLAGLSTSDAAELVALIRKRLKGDVPILLIEHDMDAVFDLADEITVLVDGRVLMTGTPEEVRNSAEVQAAYLSEEDDF</sequence>
<dbReference type="CDD" id="cd03219">
    <property type="entry name" value="ABC_Mj1267_LivG_branched"/>
    <property type="match status" value="1"/>
</dbReference>
<evidence type="ECO:0000259" key="4">
    <source>
        <dbReference type="PROSITE" id="PS50893"/>
    </source>
</evidence>
<evidence type="ECO:0000313" key="7">
    <source>
        <dbReference type="Proteomes" id="UP000051401"/>
    </source>
</evidence>
<name>A0A0T5P618_9RHOB</name>
<dbReference type="Pfam" id="PF12399">
    <property type="entry name" value="BCA_ABC_TP_C"/>
    <property type="match status" value="1"/>
</dbReference>
<proteinExistence type="predicted"/>
<dbReference type="EMBL" id="LAXI01000014">
    <property type="protein sequence ID" value="KRS16383.1"/>
    <property type="molecule type" value="Genomic_DNA"/>
</dbReference>
<dbReference type="Pfam" id="PF00005">
    <property type="entry name" value="ABC_tran"/>
    <property type="match status" value="1"/>
</dbReference>
<dbReference type="InterPro" id="IPR051120">
    <property type="entry name" value="ABC_AA/LPS_Transport"/>
</dbReference>
<dbReference type="OrthoDB" id="9806149at2"/>
<dbReference type="AlphaFoldDB" id="A0A0T5P618"/>
<dbReference type="EC" id="3.6.3.-" evidence="6"/>
<keyword evidence="7" id="KW-1185">Reference proteome</keyword>
<dbReference type="EMBL" id="CP031598">
    <property type="protein sequence ID" value="QEW28449.1"/>
    <property type="molecule type" value="Genomic_DNA"/>
</dbReference>
<evidence type="ECO:0000313" key="6">
    <source>
        <dbReference type="EMBL" id="QEW28449.1"/>
    </source>
</evidence>
<reference evidence="5 7" key="1">
    <citation type="submission" date="2015-04" db="EMBL/GenBank/DDBJ databases">
        <title>The draft genome sequence of Roseovarius indicus B108T.</title>
        <authorList>
            <person name="Li G."/>
            <person name="Lai Q."/>
            <person name="Shao Z."/>
            <person name="Yan P."/>
        </authorList>
    </citation>
    <scope>NUCLEOTIDE SEQUENCE [LARGE SCALE GENOMIC DNA]</scope>
    <source>
        <strain evidence="5 7">B108</strain>
    </source>
</reference>
<dbReference type="STRING" id="540747.SAMN04488031_105106"/>
<dbReference type="PANTHER" id="PTHR45772">
    <property type="entry name" value="CONSERVED COMPONENT OF ABC TRANSPORTER FOR NATURAL AMINO ACIDS-RELATED"/>
    <property type="match status" value="1"/>
</dbReference>
<dbReference type="GO" id="GO:0005524">
    <property type="term" value="F:ATP binding"/>
    <property type="evidence" value="ECO:0007669"/>
    <property type="project" value="UniProtKB-KW"/>
</dbReference>
<dbReference type="GO" id="GO:0005886">
    <property type="term" value="C:plasma membrane"/>
    <property type="evidence" value="ECO:0007669"/>
    <property type="project" value="TreeGrafter"/>
</dbReference>
<dbReference type="InterPro" id="IPR003439">
    <property type="entry name" value="ABC_transporter-like_ATP-bd"/>
</dbReference>
<gene>
    <name evidence="6" type="primary">lptB_12</name>
    <name evidence="6" type="ORF">RIdsm_04280</name>
    <name evidence="5" type="ORF">XM52_18805</name>
</gene>
<dbReference type="Proteomes" id="UP000051401">
    <property type="component" value="Unassembled WGS sequence"/>
</dbReference>
<dbReference type="Proteomes" id="UP000325785">
    <property type="component" value="Chromosome"/>
</dbReference>
<dbReference type="PROSITE" id="PS50893">
    <property type="entry name" value="ABC_TRANSPORTER_2"/>
    <property type="match status" value="1"/>
</dbReference>
<evidence type="ECO:0000313" key="8">
    <source>
        <dbReference type="Proteomes" id="UP000325785"/>
    </source>
</evidence>
<dbReference type="PROSITE" id="PS00211">
    <property type="entry name" value="ABC_TRANSPORTER_1"/>
    <property type="match status" value="1"/>
</dbReference>
<feature type="domain" description="ABC transporter" evidence="4">
    <location>
        <begin position="5"/>
        <end position="249"/>
    </location>
</feature>
<dbReference type="SUPFAM" id="SSF52540">
    <property type="entry name" value="P-loop containing nucleoside triphosphate hydrolases"/>
    <property type="match status" value="1"/>
</dbReference>
<dbReference type="InterPro" id="IPR027417">
    <property type="entry name" value="P-loop_NTPase"/>
</dbReference>
<reference evidence="6 8" key="2">
    <citation type="submission" date="2018-08" db="EMBL/GenBank/DDBJ databases">
        <title>Genetic Globetrotter - A new plasmid hitch-hiking vast phylogenetic and geographic distances.</title>
        <authorList>
            <person name="Vollmers J."/>
            <person name="Petersen J."/>
        </authorList>
    </citation>
    <scope>NUCLEOTIDE SEQUENCE [LARGE SCALE GENOMIC DNA]</scope>
    <source>
        <strain evidence="6 8">DSM 26383</strain>
    </source>
</reference>
<evidence type="ECO:0000313" key="5">
    <source>
        <dbReference type="EMBL" id="KRS16383.1"/>
    </source>
</evidence>
<dbReference type="InterPro" id="IPR017871">
    <property type="entry name" value="ABC_transporter-like_CS"/>
</dbReference>
<dbReference type="Gene3D" id="3.40.50.300">
    <property type="entry name" value="P-loop containing nucleotide triphosphate hydrolases"/>
    <property type="match status" value="1"/>
</dbReference>
<keyword evidence="6" id="KW-0378">Hydrolase</keyword>
<organism evidence="5 7">
    <name type="scientific">Roseovarius indicus</name>
    <dbReference type="NCBI Taxonomy" id="540747"/>
    <lineage>
        <taxon>Bacteria</taxon>
        <taxon>Pseudomonadati</taxon>
        <taxon>Pseudomonadota</taxon>
        <taxon>Alphaproteobacteria</taxon>
        <taxon>Rhodobacterales</taxon>
        <taxon>Roseobacteraceae</taxon>
        <taxon>Roseovarius</taxon>
    </lineage>
</organism>
<protein>
    <submittedName>
        <fullName evidence="6">Lipopolysaccharide export system ATP-binding protein LptB</fullName>
        <ecNumber evidence="6">3.6.3.-</ecNumber>
    </submittedName>
</protein>
<evidence type="ECO:0000256" key="2">
    <source>
        <dbReference type="ARBA" id="ARBA00022741"/>
    </source>
</evidence>
<keyword evidence="3 6" id="KW-0067">ATP-binding</keyword>